<evidence type="ECO:0000313" key="7">
    <source>
        <dbReference type="Proteomes" id="UP000836841"/>
    </source>
</evidence>
<feature type="signal peptide" evidence="4">
    <location>
        <begin position="1"/>
        <end position="23"/>
    </location>
</feature>
<evidence type="ECO:0000313" key="6">
    <source>
        <dbReference type="EMBL" id="CAH2038338.1"/>
    </source>
</evidence>
<sequence>MKPQTVFICIFILSLLALHQCMQIDVEKIESSSKLYIPRCVPARCSETFFKRNCWCCFKDEKICWTNQNDCDSSPRCPPL</sequence>
<evidence type="ECO:0000256" key="4">
    <source>
        <dbReference type="SAM" id="SignalP"/>
    </source>
</evidence>
<keyword evidence="7" id="KW-1185">Reference proteome</keyword>
<reference evidence="6 7" key="1">
    <citation type="submission" date="2022-03" db="EMBL/GenBank/DDBJ databases">
        <authorList>
            <person name="Nunn A."/>
            <person name="Chopra R."/>
            <person name="Nunn A."/>
            <person name="Contreras Garrido A."/>
        </authorList>
    </citation>
    <scope>NUCLEOTIDE SEQUENCE [LARGE SCALE GENOMIC DNA]</scope>
</reference>
<dbReference type="Proteomes" id="UP000836841">
    <property type="component" value="Chromosome 1"/>
</dbReference>
<evidence type="ECO:0000256" key="1">
    <source>
        <dbReference type="ARBA" id="ARBA00010149"/>
    </source>
</evidence>
<dbReference type="AlphaFoldDB" id="A0AAU9RCI4"/>
<evidence type="ECO:0000256" key="3">
    <source>
        <dbReference type="ARBA" id="ARBA00023157"/>
    </source>
</evidence>
<comment type="similarity">
    <text evidence="1">Belongs to the MEG family.</text>
</comment>
<keyword evidence="3" id="KW-1015">Disulfide bond</keyword>
<dbReference type="EMBL" id="OU466857">
    <property type="protein sequence ID" value="CAH2038338.1"/>
    <property type="molecule type" value="Genomic_DNA"/>
</dbReference>
<evidence type="ECO:0000256" key="2">
    <source>
        <dbReference type="ARBA" id="ARBA00022729"/>
    </source>
</evidence>
<feature type="chain" id="PRO_5043459989" description="Embryo surrounding factor 1 brassicaceae domain-containing protein" evidence="4">
    <location>
        <begin position="24"/>
        <end position="80"/>
    </location>
</feature>
<dbReference type="GO" id="GO:0010098">
    <property type="term" value="P:suspensor development"/>
    <property type="evidence" value="ECO:0007669"/>
    <property type="project" value="InterPro"/>
</dbReference>
<protein>
    <recommendedName>
        <fullName evidence="5">Embryo surrounding factor 1 brassicaceae domain-containing protein</fullName>
    </recommendedName>
</protein>
<feature type="domain" description="Embryo surrounding factor 1 brassicaceae" evidence="5">
    <location>
        <begin position="33"/>
        <end position="79"/>
    </location>
</feature>
<evidence type="ECO:0000259" key="5">
    <source>
        <dbReference type="Pfam" id="PF18209"/>
    </source>
</evidence>
<dbReference type="Pfam" id="PF18209">
    <property type="entry name" value="ESF1"/>
    <property type="match status" value="1"/>
</dbReference>
<accession>A0AAU9RCI4</accession>
<organism evidence="6 7">
    <name type="scientific">Thlaspi arvense</name>
    <name type="common">Field penny-cress</name>
    <dbReference type="NCBI Taxonomy" id="13288"/>
    <lineage>
        <taxon>Eukaryota</taxon>
        <taxon>Viridiplantae</taxon>
        <taxon>Streptophyta</taxon>
        <taxon>Embryophyta</taxon>
        <taxon>Tracheophyta</taxon>
        <taxon>Spermatophyta</taxon>
        <taxon>Magnoliopsida</taxon>
        <taxon>eudicotyledons</taxon>
        <taxon>Gunneridae</taxon>
        <taxon>Pentapetalae</taxon>
        <taxon>rosids</taxon>
        <taxon>malvids</taxon>
        <taxon>Brassicales</taxon>
        <taxon>Brassicaceae</taxon>
        <taxon>Thlaspideae</taxon>
        <taxon>Thlaspi</taxon>
    </lineage>
</organism>
<name>A0AAU9RCI4_THLAR</name>
<gene>
    <name evidence="6" type="ORF">TAV2_LOCUS2342</name>
</gene>
<keyword evidence="2 4" id="KW-0732">Signal</keyword>
<proteinExistence type="inferred from homology"/>
<dbReference type="InterPro" id="IPR041608">
    <property type="entry name" value="ESF1_brassicaceae"/>
</dbReference>